<dbReference type="InterPro" id="IPR035965">
    <property type="entry name" value="PAS-like_dom_sf"/>
</dbReference>
<dbReference type="InterPro" id="IPR003661">
    <property type="entry name" value="HisK_dim/P_dom"/>
</dbReference>
<name>A0ABU4JV31_9CLOT</name>
<reference evidence="9 10" key="1">
    <citation type="submission" date="2023-04" db="EMBL/GenBank/DDBJ databases">
        <title>Clostridium tannerae sp. nov., isolated from the fecal material of an alpaca.</title>
        <authorList>
            <person name="Miller S."/>
            <person name="Hendry M."/>
            <person name="King J."/>
            <person name="Sankaranarayanan K."/>
            <person name="Lawson P.A."/>
        </authorList>
    </citation>
    <scope>NUCLEOTIDE SEQUENCE [LARGE SCALE GENOMIC DNA]</scope>
    <source>
        <strain evidence="9 10">A1-XYC3</strain>
    </source>
</reference>
<sequence>MYKLDNLLDMEKLQKLMDKFYNLTKVPYAILDANGDTIISSGQTRICTCFHSSNPKALMNCLRNKKAVDCNYSEGGYTEYICGNGLVEACTPIMIRGEYIGNLSFGQFLKCKPDLEYFERQADELGVNKKDYLDAVKEIPIVTEEKVKDYLDYFRCLTELMSDMAVSRLKQMATEAALQKNNEYLEYIVRSRTKELTDINKTLIRDMNKRRAVENQLRESEQKYKGLVELIPDSIYIRTREKFLYANPAGARSLGASSVDDLIGKSVSDFLEVHPDYKEKFDKKFDLIYKNGSMPLTEEKFIKKYNNELLEIETTAAIYPYDGEDSILVVSRDISERRKAEELSRDIEEKTKLLKDAIEYESLRTEFFANLSHEFRTPLNIIFTALQMCKLVTSSDESMNSSKLKHYISLMYQNVYRLIRLVNNLIDITKIDSGHFDVTFGNYNIISIVEDITLSVGEYVQNKGIELIFDTDIEEKVISCDPNSIERIMLNLLSNAVKFTQEKGTIYVDIHDKGDKIVILVRDTGVGIPKEKQELIFERFVQVDKSFKRNREGSGIGLALIKSLVELHKGKMWVESEAGKGSCFYVELPAKVLDHKNQKENNIENTSKVERINIEFSDIYI</sequence>
<dbReference type="Gene3D" id="1.10.287.130">
    <property type="match status" value="1"/>
</dbReference>
<feature type="domain" description="Histidine kinase" evidence="8">
    <location>
        <begin position="370"/>
        <end position="592"/>
    </location>
</feature>
<dbReference type="Pfam" id="PF00512">
    <property type="entry name" value="HisKA"/>
    <property type="match status" value="1"/>
</dbReference>
<dbReference type="InterPro" id="IPR013767">
    <property type="entry name" value="PAS_fold"/>
</dbReference>
<protein>
    <recommendedName>
        <fullName evidence="2">histidine kinase</fullName>
        <ecNumber evidence="2">2.7.13.3</ecNumber>
    </recommendedName>
</protein>
<evidence type="ECO:0000259" key="8">
    <source>
        <dbReference type="PROSITE" id="PS50109"/>
    </source>
</evidence>
<dbReference type="CDD" id="cd00130">
    <property type="entry name" value="PAS"/>
    <property type="match status" value="1"/>
</dbReference>
<dbReference type="Gene3D" id="3.30.565.10">
    <property type="entry name" value="Histidine kinase-like ATPase, C-terminal domain"/>
    <property type="match status" value="1"/>
</dbReference>
<dbReference type="InterPro" id="IPR003594">
    <property type="entry name" value="HATPase_dom"/>
</dbReference>
<dbReference type="InterPro" id="IPR004358">
    <property type="entry name" value="Sig_transdc_His_kin-like_C"/>
</dbReference>
<evidence type="ECO:0000256" key="6">
    <source>
        <dbReference type="ARBA" id="ARBA00023012"/>
    </source>
</evidence>
<dbReference type="PROSITE" id="PS50109">
    <property type="entry name" value="HIS_KIN"/>
    <property type="match status" value="1"/>
</dbReference>
<evidence type="ECO:0000313" key="10">
    <source>
        <dbReference type="Proteomes" id="UP001281656"/>
    </source>
</evidence>
<comment type="caution">
    <text evidence="9">The sequence shown here is derived from an EMBL/GenBank/DDBJ whole genome shotgun (WGS) entry which is preliminary data.</text>
</comment>
<dbReference type="SUPFAM" id="SSF47384">
    <property type="entry name" value="Homodimeric domain of signal transducing histidine kinase"/>
    <property type="match status" value="1"/>
</dbReference>
<dbReference type="PANTHER" id="PTHR43711">
    <property type="entry name" value="TWO-COMPONENT HISTIDINE KINASE"/>
    <property type="match status" value="1"/>
</dbReference>
<keyword evidence="7" id="KW-0175">Coiled coil</keyword>
<dbReference type="InterPro" id="IPR000014">
    <property type="entry name" value="PAS"/>
</dbReference>
<dbReference type="InterPro" id="IPR050736">
    <property type="entry name" value="Sensor_HK_Regulatory"/>
</dbReference>
<proteinExistence type="predicted"/>
<keyword evidence="10" id="KW-1185">Reference proteome</keyword>
<dbReference type="PRINTS" id="PR00344">
    <property type="entry name" value="BCTRLSENSOR"/>
</dbReference>
<dbReference type="CDD" id="cd00082">
    <property type="entry name" value="HisKA"/>
    <property type="match status" value="1"/>
</dbReference>
<dbReference type="SUPFAM" id="SSF55874">
    <property type="entry name" value="ATPase domain of HSP90 chaperone/DNA topoisomerase II/histidine kinase"/>
    <property type="match status" value="1"/>
</dbReference>
<dbReference type="Pfam" id="PF10114">
    <property type="entry name" value="PocR"/>
    <property type="match status" value="1"/>
</dbReference>
<accession>A0ABU4JV31</accession>
<evidence type="ECO:0000256" key="5">
    <source>
        <dbReference type="ARBA" id="ARBA00022777"/>
    </source>
</evidence>
<evidence type="ECO:0000256" key="7">
    <source>
        <dbReference type="SAM" id="Coils"/>
    </source>
</evidence>
<keyword evidence="4" id="KW-0808">Transferase</keyword>
<dbReference type="SMART" id="SM00387">
    <property type="entry name" value="HATPase_c"/>
    <property type="match status" value="1"/>
</dbReference>
<keyword evidence="5" id="KW-0418">Kinase</keyword>
<dbReference type="Pfam" id="PF00989">
    <property type="entry name" value="PAS"/>
    <property type="match status" value="1"/>
</dbReference>
<dbReference type="Gene3D" id="3.30.450.20">
    <property type="entry name" value="PAS domain"/>
    <property type="match status" value="1"/>
</dbReference>
<evidence type="ECO:0000256" key="4">
    <source>
        <dbReference type="ARBA" id="ARBA00022679"/>
    </source>
</evidence>
<evidence type="ECO:0000256" key="3">
    <source>
        <dbReference type="ARBA" id="ARBA00022553"/>
    </source>
</evidence>
<dbReference type="CDD" id="cd16922">
    <property type="entry name" value="HATPase_EvgS-ArcB-TorS-like"/>
    <property type="match status" value="1"/>
</dbReference>
<dbReference type="InterPro" id="IPR005467">
    <property type="entry name" value="His_kinase_dom"/>
</dbReference>
<comment type="catalytic activity">
    <reaction evidence="1">
        <text>ATP + protein L-histidine = ADP + protein N-phospho-L-histidine.</text>
        <dbReference type="EC" id="2.7.13.3"/>
    </reaction>
</comment>
<organism evidence="9 10">
    <name type="scientific">Clostridium tanneri</name>
    <dbReference type="NCBI Taxonomy" id="3037988"/>
    <lineage>
        <taxon>Bacteria</taxon>
        <taxon>Bacillati</taxon>
        <taxon>Bacillota</taxon>
        <taxon>Clostridia</taxon>
        <taxon>Eubacteriales</taxon>
        <taxon>Clostridiaceae</taxon>
        <taxon>Clostridium</taxon>
    </lineage>
</organism>
<evidence type="ECO:0000256" key="2">
    <source>
        <dbReference type="ARBA" id="ARBA00012438"/>
    </source>
</evidence>
<dbReference type="InterPro" id="IPR036097">
    <property type="entry name" value="HisK_dim/P_sf"/>
</dbReference>
<dbReference type="EC" id="2.7.13.3" evidence="2"/>
<feature type="coiled-coil region" evidence="7">
    <location>
        <begin position="203"/>
        <end position="230"/>
    </location>
</feature>
<keyword evidence="3" id="KW-0597">Phosphoprotein</keyword>
<gene>
    <name evidence="9" type="ORF">P8V03_12725</name>
</gene>
<dbReference type="InterPro" id="IPR036890">
    <property type="entry name" value="HATPase_C_sf"/>
</dbReference>
<dbReference type="RefSeq" id="WP_318798380.1">
    <property type="nucleotide sequence ID" value="NZ_JARUJP010000015.1"/>
</dbReference>
<evidence type="ECO:0000256" key="1">
    <source>
        <dbReference type="ARBA" id="ARBA00000085"/>
    </source>
</evidence>
<dbReference type="SUPFAM" id="SSF55785">
    <property type="entry name" value="PYP-like sensor domain (PAS domain)"/>
    <property type="match status" value="1"/>
</dbReference>
<keyword evidence="6" id="KW-0902">Two-component regulatory system</keyword>
<dbReference type="NCBIfam" id="TIGR00229">
    <property type="entry name" value="sensory_box"/>
    <property type="match status" value="1"/>
</dbReference>
<dbReference type="PANTHER" id="PTHR43711:SF26">
    <property type="entry name" value="SENSOR HISTIDINE KINASE RCSC"/>
    <property type="match status" value="1"/>
</dbReference>
<dbReference type="SMART" id="SM00388">
    <property type="entry name" value="HisKA"/>
    <property type="match status" value="1"/>
</dbReference>
<dbReference type="EMBL" id="JARUJP010000015">
    <property type="protein sequence ID" value="MDW8802014.1"/>
    <property type="molecule type" value="Genomic_DNA"/>
</dbReference>
<dbReference type="InterPro" id="IPR018771">
    <property type="entry name" value="PocR_dom"/>
</dbReference>
<evidence type="ECO:0000313" key="9">
    <source>
        <dbReference type="EMBL" id="MDW8802014.1"/>
    </source>
</evidence>
<dbReference type="Proteomes" id="UP001281656">
    <property type="component" value="Unassembled WGS sequence"/>
</dbReference>
<dbReference type="Pfam" id="PF02518">
    <property type="entry name" value="HATPase_c"/>
    <property type="match status" value="1"/>
</dbReference>